<evidence type="ECO:0000259" key="2">
    <source>
        <dbReference type="PROSITE" id="PS50975"/>
    </source>
</evidence>
<comment type="caution">
    <text evidence="3">The sequence shown here is derived from an EMBL/GenBank/DDBJ whole genome shotgun (WGS) entry which is preliminary data.</text>
</comment>
<sequence length="371" mass="43502">MIERVLITGSRAPIAYEVIQQQVKLGRSVWATDSTSKVSVKRSKFLSGFVKTRAPRFDIEGYIDDINAICRYYKIDVIIPLNEESFYLSEFRDRLDVDVWVEDFNKVLSMHNKYNFSKILSNLGFNVPCTKFVQTRLDLEKFLSEQSGDEFIIKQAFTRFGQSVRKVSREELMNTQQIDYPFLVQQFISGTEWCSYSMAYEGEALSTALYLSNSQESYNASTHFKSDQNVELCQIINDLIKALNWSYQIAFDVIQSEVDGKYYFIECNPRATNGALFMRKEVWKLKQSTPRYETRQLVFVSFFNFMKQPKRSSFDKLKYGKDVFWHPEDKAIFFEQLKCGAGWWLEARTKKRKINVVTTEDIEWNGDKEVI</sequence>
<accession>A0A3N5BIB9</accession>
<name>A0A3N5BIB9_9BACL</name>
<dbReference type="SUPFAM" id="SSF56059">
    <property type="entry name" value="Glutathione synthetase ATP-binding domain-like"/>
    <property type="match status" value="1"/>
</dbReference>
<dbReference type="Gene3D" id="3.40.50.20">
    <property type="match status" value="1"/>
</dbReference>
<dbReference type="AlphaFoldDB" id="A0A3N5BIB9"/>
<dbReference type="Gene3D" id="3.30.470.20">
    <property type="entry name" value="ATP-grasp fold, B domain"/>
    <property type="match status" value="1"/>
</dbReference>
<dbReference type="EMBL" id="RKRK01000003">
    <property type="protein sequence ID" value="RPF56499.1"/>
    <property type="molecule type" value="Genomic_DNA"/>
</dbReference>
<dbReference type="InterPro" id="IPR003806">
    <property type="entry name" value="ATP-grasp_PylC-type"/>
</dbReference>
<dbReference type="PROSITE" id="PS00867">
    <property type="entry name" value="CPSASE_2"/>
    <property type="match status" value="1"/>
</dbReference>
<evidence type="ECO:0000313" key="4">
    <source>
        <dbReference type="Proteomes" id="UP000277108"/>
    </source>
</evidence>
<keyword evidence="4" id="KW-1185">Reference proteome</keyword>
<dbReference type="PROSITE" id="PS50975">
    <property type="entry name" value="ATP_GRASP"/>
    <property type="match status" value="1"/>
</dbReference>
<proteinExistence type="predicted"/>
<dbReference type="GO" id="GO:0005524">
    <property type="term" value="F:ATP binding"/>
    <property type="evidence" value="ECO:0007669"/>
    <property type="project" value="UniProtKB-UniRule"/>
</dbReference>
<keyword evidence="1" id="KW-0547">Nucleotide-binding</keyword>
<dbReference type="Pfam" id="PF02655">
    <property type="entry name" value="ATP-grasp_3"/>
    <property type="match status" value="1"/>
</dbReference>
<dbReference type="Proteomes" id="UP000277108">
    <property type="component" value="Unassembled WGS sequence"/>
</dbReference>
<organism evidence="3 4">
    <name type="scientific">Abyssicoccus albus</name>
    <dbReference type="NCBI Taxonomy" id="1817405"/>
    <lineage>
        <taxon>Bacteria</taxon>
        <taxon>Bacillati</taxon>
        <taxon>Bacillota</taxon>
        <taxon>Bacilli</taxon>
        <taxon>Bacillales</taxon>
        <taxon>Abyssicoccaceae</taxon>
    </lineage>
</organism>
<dbReference type="InterPro" id="IPR005479">
    <property type="entry name" value="CPAse_ATP-bd"/>
</dbReference>
<dbReference type="OrthoDB" id="40611at2"/>
<gene>
    <name evidence="3" type="ORF">EDD62_1135</name>
</gene>
<dbReference type="InterPro" id="IPR011761">
    <property type="entry name" value="ATP-grasp"/>
</dbReference>
<dbReference type="RefSeq" id="WP_123807871.1">
    <property type="nucleotide sequence ID" value="NZ_RKRK01000003.1"/>
</dbReference>
<reference evidence="3 4" key="1">
    <citation type="submission" date="2018-11" db="EMBL/GenBank/DDBJ databases">
        <title>Genomic Encyclopedia of Type Strains, Phase IV (KMG-IV): sequencing the most valuable type-strain genomes for metagenomic binning, comparative biology and taxonomic classification.</title>
        <authorList>
            <person name="Goeker M."/>
        </authorList>
    </citation>
    <scope>NUCLEOTIDE SEQUENCE [LARGE SCALE GENOMIC DNA]</scope>
    <source>
        <strain evidence="3 4">DSM 29158</strain>
    </source>
</reference>
<feature type="domain" description="ATP-grasp" evidence="2">
    <location>
        <begin position="117"/>
        <end position="298"/>
    </location>
</feature>
<keyword evidence="1" id="KW-0067">ATP-binding</keyword>
<dbReference type="GO" id="GO:0046872">
    <property type="term" value="F:metal ion binding"/>
    <property type="evidence" value="ECO:0007669"/>
    <property type="project" value="InterPro"/>
</dbReference>
<protein>
    <submittedName>
        <fullName evidence="3">ATP-grasp domain-containing protein</fullName>
    </submittedName>
</protein>
<evidence type="ECO:0000313" key="3">
    <source>
        <dbReference type="EMBL" id="RPF56499.1"/>
    </source>
</evidence>
<evidence type="ECO:0000256" key="1">
    <source>
        <dbReference type="PROSITE-ProRule" id="PRU00409"/>
    </source>
</evidence>